<dbReference type="GO" id="GO:0005783">
    <property type="term" value="C:endoplasmic reticulum"/>
    <property type="evidence" value="ECO:0007669"/>
    <property type="project" value="TreeGrafter"/>
</dbReference>
<dbReference type="Proteomes" id="UP000314986">
    <property type="component" value="Unassembled WGS sequence"/>
</dbReference>
<dbReference type="OrthoDB" id="10266980at2759"/>
<dbReference type="Pfam" id="PF03798">
    <property type="entry name" value="TRAM_LAG1_CLN8"/>
    <property type="match status" value="1"/>
</dbReference>
<gene>
    <name evidence="8" type="primary">tlcd4a</name>
</gene>
<organism evidence="8 9">
    <name type="scientific">Callorhinchus milii</name>
    <name type="common">Ghost shark</name>
    <dbReference type="NCBI Taxonomy" id="7868"/>
    <lineage>
        <taxon>Eukaryota</taxon>
        <taxon>Metazoa</taxon>
        <taxon>Chordata</taxon>
        <taxon>Craniata</taxon>
        <taxon>Vertebrata</taxon>
        <taxon>Chondrichthyes</taxon>
        <taxon>Holocephali</taxon>
        <taxon>Chimaeriformes</taxon>
        <taxon>Callorhinchidae</taxon>
        <taxon>Callorhinchus</taxon>
    </lineage>
</organism>
<keyword evidence="3 6" id="KW-1133">Transmembrane helix</keyword>
<keyword evidence="2 5" id="KW-0812">Transmembrane</keyword>
<reference evidence="8" key="5">
    <citation type="submission" date="2025-09" db="UniProtKB">
        <authorList>
            <consortium name="Ensembl"/>
        </authorList>
    </citation>
    <scope>IDENTIFICATION</scope>
</reference>
<feature type="transmembrane region" description="Helical" evidence="6">
    <location>
        <begin position="215"/>
        <end position="233"/>
    </location>
</feature>
<dbReference type="Ensembl" id="ENSCMIT00000010855.1">
    <property type="protein sequence ID" value="ENSCMIP00000010580.1"/>
    <property type="gene ID" value="ENSCMIG00000005577.1"/>
</dbReference>
<dbReference type="RefSeq" id="XP_007885306.1">
    <property type="nucleotide sequence ID" value="XM_007887115.2"/>
</dbReference>
<dbReference type="GO" id="GO:0055088">
    <property type="term" value="P:lipid homeostasis"/>
    <property type="evidence" value="ECO:0007669"/>
    <property type="project" value="TreeGrafter"/>
</dbReference>
<dbReference type="OMA" id="MPVYYSH"/>
<comment type="subcellular location">
    <subcellularLocation>
        <location evidence="1">Membrane</location>
        <topology evidence="1">Multi-pass membrane protein</topology>
    </subcellularLocation>
</comment>
<dbReference type="STRING" id="7868.ENSCMIP00000010580"/>
<evidence type="ECO:0000256" key="4">
    <source>
        <dbReference type="ARBA" id="ARBA00023136"/>
    </source>
</evidence>
<accession>A0A4W3H5F1</accession>
<reference evidence="9" key="2">
    <citation type="journal article" date="2007" name="PLoS Biol.">
        <title>Survey sequencing and comparative analysis of the elephant shark (Callorhinchus milii) genome.</title>
        <authorList>
            <person name="Venkatesh B."/>
            <person name="Kirkness E.F."/>
            <person name="Loh Y.H."/>
            <person name="Halpern A.L."/>
            <person name="Lee A.P."/>
            <person name="Johnson J."/>
            <person name="Dandona N."/>
            <person name="Viswanathan L.D."/>
            <person name="Tay A."/>
            <person name="Venter J.C."/>
            <person name="Strausberg R.L."/>
            <person name="Brenner S."/>
        </authorList>
    </citation>
    <scope>NUCLEOTIDE SEQUENCE [LARGE SCALE GENOMIC DNA]</scope>
</reference>
<sequence length="257" mass="29414">MASLGWPFVMVFSFIVFQGLFHFLSARISMLCCKGFRTLTDLQKTEWNSRIVSTFHALVVGILCLYLLWVDDAVNADPVWGDPSLVKLNVGLTAGYLISDLLLILWYWKAIGDKYFVIHHLTALCAYYYVLGQGLLPYFANFRLIAEFSTPFVNQRWFFEVLGYPKTSRVNLTNGILMVVVFFTVRIAVMPLYYGKMISTFGTEAFSKLGQRAQFVWIASSICLDIMNVMWMYKIARGCHKVLLARKLACQENGKLK</sequence>
<dbReference type="SMART" id="SM00724">
    <property type="entry name" value="TLC"/>
    <property type="match status" value="1"/>
</dbReference>
<dbReference type="RefSeq" id="XP_007885305.1">
    <property type="nucleotide sequence ID" value="XM_007887114.2"/>
</dbReference>
<dbReference type="InterPro" id="IPR006634">
    <property type="entry name" value="TLC-dom"/>
</dbReference>
<protein>
    <submittedName>
        <fullName evidence="8">TLC domain containing 4a</fullName>
    </submittedName>
</protein>
<evidence type="ECO:0000259" key="7">
    <source>
        <dbReference type="PROSITE" id="PS50922"/>
    </source>
</evidence>
<feature type="transmembrane region" description="Helical" evidence="6">
    <location>
        <begin position="115"/>
        <end position="131"/>
    </location>
</feature>
<feature type="transmembrane region" description="Helical" evidence="6">
    <location>
        <begin position="47"/>
        <end position="69"/>
    </location>
</feature>
<feature type="transmembrane region" description="Helical" evidence="6">
    <location>
        <begin position="175"/>
        <end position="194"/>
    </location>
</feature>
<evidence type="ECO:0000256" key="6">
    <source>
        <dbReference type="SAM" id="Phobius"/>
    </source>
</evidence>
<name>A0A4W3H5F1_CALMI</name>
<keyword evidence="9" id="KW-1185">Reference proteome</keyword>
<dbReference type="KEGG" id="cmk:103174639"/>
<keyword evidence="4 5" id="KW-0472">Membrane</keyword>
<dbReference type="PROSITE" id="PS50922">
    <property type="entry name" value="TLC"/>
    <property type="match status" value="1"/>
</dbReference>
<feature type="transmembrane region" description="Helical" evidence="6">
    <location>
        <begin position="6"/>
        <end position="26"/>
    </location>
</feature>
<evidence type="ECO:0000313" key="9">
    <source>
        <dbReference type="Proteomes" id="UP000314986"/>
    </source>
</evidence>
<feature type="domain" description="TLC" evidence="7">
    <location>
        <begin position="42"/>
        <end position="244"/>
    </location>
</feature>
<evidence type="ECO:0000256" key="1">
    <source>
        <dbReference type="ARBA" id="ARBA00004141"/>
    </source>
</evidence>
<dbReference type="GeneID" id="103174639"/>
<dbReference type="AlphaFoldDB" id="A0A4W3H5F1"/>
<proteinExistence type="predicted"/>
<evidence type="ECO:0000256" key="2">
    <source>
        <dbReference type="ARBA" id="ARBA00022692"/>
    </source>
</evidence>
<dbReference type="PANTHER" id="PTHR13439:SF1">
    <property type="entry name" value="TLC DOMAIN-CONTAINING PROTEIN 4"/>
    <property type="match status" value="1"/>
</dbReference>
<dbReference type="GeneTree" id="ENSGT01010000222313"/>
<reference evidence="9" key="1">
    <citation type="journal article" date="2006" name="Science">
        <title>Ancient noncoding elements conserved in the human genome.</title>
        <authorList>
            <person name="Venkatesh B."/>
            <person name="Kirkness E.F."/>
            <person name="Loh Y.H."/>
            <person name="Halpern A.L."/>
            <person name="Lee A.P."/>
            <person name="Johnson J."/>
            <person name="Dandona N."/>
            <person name="Viswanathan L.D."/>
            <person name="Tay A."/>
            <person name="Venter J.C."/>
            <person name="Strausberg R.L."/>
            <person name="Brenner S."/>
        </authorList>
    </citation>
    <scope>NUCLEOTIDE SEQUENCE [LARGE SCALE GENOMIC DNA]</scope>
</reference>
<dbReference type="InParanoid" id="A0A4W3H5F1"/>
<evidence type="ECO:0000256" key="5">
    <source>
        <dbReference type="PROSITE-ProRule" id="PRU00205"/>
    </source>
</evidence>
<dbReference type="GO" id="GO:0016020">
    <property type="term" value="C:membrane"/>
    <property type="evidence" value="ECO:0007669"/>
    <property type="project" value="UniProtKB-SubCell"/>
</dbReference>
<evidence type="ECO:0000256" key="3">
    <source>
        <dbReference type="ARBA" id="ARBA00022989"/>
    </source>
</evidence>
<dbReference type="CTD" id="571836"/>
<reference evidence="9" key="3">
    <citation type="journal article" date="2014" name="Nature">
        <title>Elephant shark genome provides unique insights into gnathostome evolution.</title>
        <authorList>
            <consortium name="International Elephant Shark Genome Sequencing Consortium"/>
            <person name="Venkatesh B."/>
            <person name="Lee A.P."/>
            <person name="Ravi V."/>
            <person name="Maurya A.K."/>
            <person name="Lian M.M."/>
            <person name="Swann J.B."/>
            <person name="Ohta Y."/>
            <person name="Flajnik M.F."/>
            <person name="Sutoh Y."/>
            <person name="Kasahara M."/>
            <person name="Hoon S."/>
            <person name="Gangu V."/>
            <person name="Roy S.W."/>
            <person name="Irimia M."/>
            <person name="Korzh V."/>
            <person name="Kondrychyn I."/>
            <person name="Lim Z.W."/>
            <person name="Tay B.H."/>
            <person name="Tohari S."/>
            <person name="Kong K.W."/>
            <person name="Ho S."/>
            <person name="Lorente-Galdos B."/>
            <person name="Quilez J."/>
            <person name="Marques-Bonet T."/>
            <person name="Raney B.J."/>
            <person name="Ingham P.W."/>
            <person name="Tay A."/>
            <person name="Hillier L.W."/>
            <person name="Minx P."/>
            <person name="Boehm T."/>
            <person name="Wilson R.K."/>
            <person name="Brenner S."/>
            <person name="Warren W.C."/>
        </authorList>
    </citation>
    <scope>NUCLEOTIDE SEQUENCE [LARGE SCALE GENOMIC DNA]</scope>
</reference>
<evidence type="ECO:0000313" key="8">
    <source>
        <dbReference type="Ensembl" id="ENSCMIP00000010580.1"/>
    </source>
</evidence>
<feature type="transmembrane region" description="Helical" evidence="6">
    <location>
        <begin position="89"/>
        <end position="108"/>
    </location>
</feature>
<dbReference type="PANTHER" id="PTHR13439">
    <property type="entry name" value="CT120 PROTEIN"/>
    <property type="match status" value="1"/>
</dbReference>
<dbReference type="InterPro" id="IPR050846">
    <property type="entry name" value="TLCD"/>
</dbReference>
<reference evidence="8" key="4">
    <citation type="submission" date="2025-08" db="UniProtKB">
        <authorList>
            <consortium name="Ensembl"/>
        </authorList>
    </citation>
    <scope>IDENTIFICATION</scope>
</reference>